<keyword evidence="7" id="KW-1185">Reference proteome</keyword>
<gene>
    <name evidence="6" type="ORF">OEV98_14880</name>
</gene>
<dbReference type="GO" id="GO:0016020">
    <property type="term" value="C:membrane"/>
    <property type="evidence" value="ECO:0007669"/>
    <property type="project" value="InterPro"/>
</dbReference>
<dbReference type="Proteomes" id="UP001209318">
    <property type="component" value="Unassembled WGS sequence"/>
</dbReference>
<dbReference type="SUPFAM" id="SSF58104">
    <property type="entry name" value="Methyl-accepting chemotaxis protein (MCP) signaling domain"/>
    <property type="match status" value="1"/>
</dbReference>
<reference evidence="6" key="1">
    <citation type="submission" date="2022-10" db="EMBL/GenBank/DDBJ databases">
        <title>Description of Fervidibacillus gen. nov. in the family Fervidibacillaceae fam. nov. with two species, Fervidibacillus albus sp. nov., and Fervidibacillus halotolerans sp. nov., isolated from tidal flat sediments.</title>
        <authorList>
            <person name="Kwon K.K."/>
            <person name="Yang S.-H."/>
        </authorList>
    </citation>
    <scope>NUCLEOTIDE SEQUENCE</scope>
    <source>
        <strain evidence="6">JCM 19140</strain>
    </source>
</reference>
<dbReference type="PANTHER" id="PTHR32089:SF112">
    <property type="entry name" value="LYSOZYME-LIKE PROTEIN-RELATED"/>
    <property type="match status" value="1"/>
</dbReference>
<dbReference type="InterPro" id="IPR004089">
    <property type="entry name" value="MCPsignal_dom"/>
</dbReference>
<keyword evidence="4" id="KW-0472">Membrane</keyword>
<dbReference type="SMART" id="SM00283">
    <property type="entry name" value="MA"/>
    <property type="match status" value="1"/>
</dbReference>
<keyword evidence="1 2" id="KW-0807">Transducer</keyword>
<protein>
    <submittedName>
        <fullName evidence="6">Methyl-accepting chemotaxis protein</fullName>
    </submittedName>
</protein>
<keyword evidence="4" id="KW-1133">Transmembrane helix</keyword>
<evidence type="ECO:0000256" key="4">
    <source>
        <dbReference type="SAM" id="Phobius"/>
    </source>
</evidence>
<organism evidence="6 7">
    <name type="scientific">Perspicuibacillus lycopersici</name>
    <dbReference type="NCBI Taxonomy" id="1325689"/>
    <lineage>
        <taxon>Bacteria</taxon>
        <taxon>Bacillati</taxon>
        <taxon>Bacillota</taxon>
        <taxon>Bacilli</taxon>
        <taxon>Bacillales</taxon>
        <taxon>Bacillaceae</taxon>
        <taxon>Perspicuibacillus</taxon>
    </lineage>
</organism>
<evidence type="ECO:0000313" key="6">
    <source>
        <dbReference type="EMBL" id="MCU9614826.1"/>
    </source>
</evidence>
<dbReference type="PROSITE" id="PS50111">
    <property type="entry name" value="CHEMOTAXIS_TRANSDUC_2"/>
    <property type="match status" value="1"/>
</dbReference>
<feature type="transmembrane region" description="Helical" evidence="4">
    <location>
        <begin position="40"/>
        <end position="62"/>
    </location>
</feature>
<comment type="caution">
    <text evidence="6">The sequence shown here is derived from an EMBL/GenBank/DDBJ whole genome shotgun (WGS) entry which is preliminary data.</text>
</comment>
<feature type="transmembrane region" description="Helical" evidence="4">
    <location>
        <begin position="15"/>
        <end position="33"/>
    </location>
</feature>
<evidence type="ECO:0000256" key="2">
    <source>
        <dbReference type="PROSITE-ProRule" id="PRU00284"/>
    </source>
</evidence>
<dbReference type="GO" id="GO:0007165">
    <property type="term" value="P:signal transduction"/>
    <property type="evidence" value="ECO:0007669"/>
    <property type="project" value="UniProtKB-KW"/>
</dbReference>
<dbReference type="PANTHER" id="PTHR32089">
    <property type="entry name" value="METHYL-ACCEPTING CHEMOTAXIS PROTEIN MCPB"/>
    <property type="match status" value="1"/>
</dbReference>
<sequence length="494" mass="55192">MNYQDTYNTKRVHKVNLALLIAVVFLIIIPIIMERGLMDALSDVIAGLLVIVLSIVNYFLPIPTYGKGFIFAILPNVVVMALFYLDGYALNKHYLLFLTIAMIALYFKKELILIFAVILNVALITTYILNPGELLGIDNSFKGFITVVIVVDCVLAALYFLTKWGRDLIRDSYEKEIESKNLLVKLQETLDSIEKGTVTLDTNITNFNKNISTFYHSRQYIMDAVSQMSAGIQEQTNSMIYVSETMGHSMERANTTIDISQGIVEKSEEMNDKVNDGWNKINQVTDHFHTVNSAIGTTAVTVTELQSSMEKVNRLLEGIKDIANQTNLLALNAAIESARAGEHGRGFAVVADEVRKLAEQSAKLTVSIVEETTTLFEKSKEAQEKSVEGEQAAFEGQNLLQEVSRFFREIKESFEASNVELSKGMQEISSATANFKDIQSQIETVANISEESTASIEEIASTIENEQDLINTIRTAVTEINELTDELKHLVHRN</sequence>
<keyword evidence="3" id="KW-0175">Coiled coil</keyword>
<evidence type="ECO:0000259" key="5">
    <source>
        <dbReference type="PROSITE" id="PS50111"/>
    </source>
</evidence>
<keyword evidence="4" id="KW-0812">Transmembrane</keyword>
<feature type="domain" description="Methyl-accepting transducer" evidence="5">
    <location>
        <begin position="210"/>
        <end position="460"/>
    </location>
</feature>
<name>A0AAE3IWS8_9BACI</name>
<accession>A0AAE3IWS8</accession>
<dbReference type="Gene3D" id="1.10.287.950">
    <property type="entry name" value="Methyl-accepting chemotaxis protein"/>
    <property type="match status" value="1"/>
</dbReference>
<feature type="transmembrane region" description="Helical" evidence="4">
    <location>
        <begin position="68"/>
        <end position="90"/>
    </location>
</feature>
<evidence type="ECO:0000256" key="1">
    <source>
        <dbReference type="ARBA" id="ARBA00023224"/>
    </source>
</evidence>
<dbReference type="AlphaFoldDB" id="A0AAE3IWS8"/>
<evidence type="ECO:0000313" key="7">
    <source>
        <dbReference type="Proteomes" id="UP001209318"/>
    </source>
</evidence>
<feature type="coiled-coil region" evidence="3">
    <location>
        <begin position="466"/>
        <end position="493"/>
    </location>
</feature>
<evidence type="ECO:0000256" key="3">
    <source>
        <dbReference type="SAM" id="Coils"/>
    </source>
</evidence>
<dbReference type="RefSeq" id="WP_263074147.1">
    <property type="nucleotide sequence ID" value="NZ_JAOUSF010000005.1"/>
</dbReference>
<dbReference type="EMBL" id="JAOUSF010000005">
    <property type="protein sequence ID" value="MCU9614826.1"/>
    <property type="molecule type" value="Genomic_DNA"/>
</dbReference>
<feature type="transmembrane region" description="Helical" evidence="4">
    <location>
        <begin position="111"/>
        <end position="129"/>
    </location>
</feature>
<proteinExistence type="predicted"/>
<dbReference type="Pfam" id="PF00015">
    <property type="entry name" value="MCPsignal"/>
    <property type="match status" value="1"/>
</dbReference>
<feature type="transmembrane region" description="Helical" evidence="4">
    <location>
        <begin position="141"/>
        <end position="161"/>
    </location>
</feature>